<proteinExistence type="predicted"/>
<dbReference type="EMBL" id="JBCITM010000012">
    <property type="protein sequence ID" value="MEN1761148.1"/>
    <property type="molecule type" value="Genomic_DNA"/>
</dbReference>
<comment type="caution">
    <text evidence="3">The sequence shown here is derived from an EMBL/GenBank/DDBJ whole genome shotgun (WGS) entry which is preliminary data.</text>
</comment>
<sequence length="114" mass="12957">MKYQVIKSHEPETDKPIQLKQGERVIPGEQATYWQNWTHCTTPGGEQAGWVPAQILKETAEGTFVTEDYDAFELTVEMGQMLELVKELNEWGWCRTTTGAAGWVPMENLVPESK</sequence>
<name>A0ABU9VVE9_9CLOT</name>
<dbReference type="InterPro" id="IPR036028">
    <property type="entry name" value="SH3-like_dom_sf"/>
</dbReference>
<dbReference type="PIRSF" id="PIRSF034961">
    <property type="entry name" value="UCP034961_SH3_2"/>
    <property type="match status" value="1"/>
</dbReference>
<dbReference type="InterPro" id="IPR001452">
    <property type="entry name" value="SH3_domain"/>
</dbReference>
<dbReference type="InterPro" id="IPR014593">
    <property type="entry name" value="UCP034961_SH3_2"/>
</dbReference>
<dbReference type="RefSeq" id="WP_343186453.1">
    <property type="nucleotide sequence ID" value="NZ_JBCITM010000012.1"/>
</dbReference>
<evidence type="ECO:0000259" key="2">
    <source>
        <dbReference type="Pfam" id="PF07653"/>
    </source>
</evidence>
<keyword evidence="1" id="KW-0728">SH3 domain</keyword>
<evidence type="ECO:0000256" key="1">
    <source>
        <dbReference type="ARBA" id="ARBA00022443"/>
    </source>
</evidence>
<evidence type="ECO:0000313" key="4">
    <source>
        <dbReference type="Proteomes" id="UP001407405"/>
    </source>
</evidence>
<keyword evidence="4" id="KW-1185">Reference proteome</keyword>
<dbReference type="Gene3D" id="2.30.30.40">
    <property type="entry name" value="SH3 Domains"/>
    <property type="match status" value="2"/>
</dbReference>
<evidence type="ECO:0000313" key="3">
    <source>
        <dbReference type="EMBL" id="MEN1761148.1"/>
    </source>
</evidence>
<accession>A0ABU9VVE9</accession>
<gene>
    <name evidence="3" type="ORF">AAIG11_11715</name>
</gene>
<dbReference type="SUPFAM" id="SSF50044">
    <property type="entry name" value="SH3-domain"/>
    <property type="match status" value="2"/>
</dbReference>
<dbReference type="Pfam" id="PF07653">
    <property type="entry name" value="SH3_2"/>
    <property type="match status" value="1"/>
</dbReference>
<dbReference type="Proteomes" id="UP001407405">
    <property type="component" value="Unassembled WGS sequence"/>
</dbReference>
<reference evidence="3 4" key="1">
    <citation type="submission" date="2024-04" db="EMBL/GenBank/DDBJ databases">
        <title>Genome sequencing and metabolic network reconstruction of aminoacids and betaine degradation by Anoxynatronum sibiricum.</title>
        <authorList>
            <person name="Detkova E.N."/>
            <person name="Boltjanskaja Y.V."/>
            <person name="Mardanov A.V."/>
            <person name="Kevbrin V."/>
        </authorList>
    </citation>
    <scope>NUCLEOTIDE SEQUENCE [LARGE SCALE GENOMIC DNA]</scope>
    <source>
        <strain evidence="3 4">Z-7981</strain>
    </source>
</reference>
<organism evidence="3 4">
    <name type="scientific">Anoxynatronum sibiricum</name>
    <dbReference type="NCBI Taxonomy" id="210623"/>
    <lineage>
        <taxon>Bacteria</taxon>
        <taxon>Bacillati</taxon>
        <taxon>Bacillota</taxon>
        <taxon>Clostridia</taxon>
        <taxon>Eubacteriales</taxon>
        <taxon>Clostridiaceae</taxon>
        <taxon>Anoxynatronum</taxon>
    </lineage>
</organism>
<protein>
    <submittedName>
        <fullName evidence="3">SH3 domain-containing protein</fullName>
    </submittedName>
</protein>
<feature type="domain" description="SH3" evidence="2">
    <location>
        <begin position="2"/>
        <end position="58"/>
    </location>
</feature>